<dbReference type="AlphaFoldDB" id="A0A7R8ZJK9"/>
<evidence type="ECO:0000313" key="1">
    <source>
        <dbReference type="EMBL" id="CAD7226228.1"/>
    </source>
</evidence>
<name>A0A7R8ZJK9_9CRUS</name>
<accession>A0A7R8ZJK9</accession>
<dbReference type="EMBL" id="OB660780">
    <property type="protein sequence ID" value="CAD7226228.1"/>
    <property type="molecule type" value="Genomic_DNA"/>
</dbReference>
<gene>
    <name evidence="1" type="ORF">CTOB1V02_LOCUS4151</name>
</gene>
<protein>
    <submittedName>
        <fullName evidence="1">Uncharacterized protein</fullName>
    </submittedName>
</protein>
<sequence>MEQADPRRWVVLREVWTRSGGPFQDLASKYGTVTNVLYGSPIPITTVSGPFPSAAQTRYIHDILFAFEEEEAAVAMVEDIRRQGYNIRLLCDRPLSDRTLSVEGLAIDEVKNFIDSFKTGARTADCANLESPEVGTQVLANMESRDDVRAFLAAFNRSRRDDGRCSRGRSDDGRCSRVSFHRAAKEAADQCFRIGDETQELNANDSLMDFYHVAFSMPLDSQELKYVVWTEMQRVRHPIFVFRNGPPMLGLWTTQKSGLGVSLKAVPYQGQLPAGDFVKLEKNIEPIKASATKDTLPSGFRHRDDIWI</sequence>
<proteinExistence type="predicted"/>
<reference evidence="1" key="1">
    <citation type="submission" date="2020-11" db="EMBL/GenBank/DDBJ databases">
        <authorList>
            <person name="Tran Van P."/>
        </authorList>
    </citation>
    <scope>NUCLEOTIDE SEQUENCE</scope>
</reference>
<organism evidence="1">
    <name type="scientific">Cyprideis torosa</name>
    <dbReference type="NCBI Taxonomy" id="163714"/>
    <lineage>
        <taxon>Eukaryota</taxon>
        <taxon>Metazoa</taxon>
        <taxon>Ecdysozoa</taxon>
        <taxon>Arthropoda</taxon>
        <taxon>Crustacea</taxon>
        <taxon>Oligostraca</taxon>
        <taxon>Ostracoda</taxon>
        <taxon>Podocopa</taxon>
        <taxon>Podocopida</taxon>
        <taxon>Cytherocopina</taxon>
        <taxon>Cytheroidea</taxon>
        <taxon>Cytherideidae</taxon>
        <taxon>Cyprideis</taxon>
    </lineage>
</organism>